<feature type="signal peptide" evidence="4">
    <location>
        <begin position="1"/>
        <end position="22"/>
    </location>
</feature>
<reference evidence="6 7" key="1">
    <citation type="journal article" date="2019" name="Sci. Rep.">
        <title>A high-quality genome of Eragrostis curvula grass provides insights into Poaceae evolution and supports new strategies to enhance forage quality.</title>
        <authorList>
            <person name="Carballo J."/>
            <person name="Santos B.A.C.M."/>
            <person name="Zappacosta D."/>
            <person name="Garbus I."/>
            <person name="Selva J.P."/>
            <person name="Gallo C.A."/>
            <person name="Diaz A."/>
            <person name="Albertini E."/>
            <person name="Caccamo M."/>
            <person name="Echenique V."/>
        </authorList>
    </citation>
    <scope>NUCLEOTIDE SEQUENCE [LARGE SCALE GENOMIC DNA]</scope>
    <source>
        <strain evidence="7">cv. Victoria</strain>
        <tissue evidence="6">Leaf</tissue>
    </source>
</reference>
<dbReference type="InterPro" id="IPR006501">
    <property type="entry name" value="Pectinesterase_inhib_dom"/>
</dbReference>
<name>A0A5J9USG7_9POAL</name>
<dbReference type="OrthoDB" id="773737at2759"/>
<dbReference type="PANTHER" id="PTHR35357:SF8">
    <property type="entry name" value="OS01G0111000 PROTEIN"/>
    <property type="match status" value="1"/>
</dbReference>
<dbReference type="NCBIfam" id="TIGR01614">
    <property type="entry name" value="PME_inhib"/>
    <property type="match status" value="1"/>
</dbReference>
<comment type="caution">
    <text evidence="6">The sequence shown here is derived from an EMBL/GenBank/DDBJ whole genome shotgun (WGS) entry which is preliminary data.</text>
</comment>
<dbReference type="Proteomes" id="UP000324897">
    <property type="component" value="Chromosome 2"/>
</dbReference>
<dbReference type="InterPro" id="IPR035513">
    <property type="entry name" value="Invertase/methylesterase_inhib"/>
</dbReference>
<dbReference type="EMBL" id="RWGY01000013">
    <property type="protein sequence ID" value="TVU26762.1"/>
    <property type="molecule type" value="Genomic_DNA"/>
</dbReference>
<dbReference type="Gramene" id="TVU26762">
    <property type="protein sequence ID" value="TVU26762"/>
    <property type="gene ID" value="EJB05_29322"/>
</dbReference>
<feature type="domain" description="Pectinesterase inhibitor" evidence="5">
    <location>
        <begin position="35"/>
        <end position="189"/>
    </location>
</feature>
<dbReference type="Pfam" id="PF04043">
    <property type="entry name" value="PMEI"/>
    <property type="match status" value="1"/>
</dbReference>
<feature type="non-terminal residue" evidence="6">
    <location>
        <position position="1"/>
    </location>
</feature>
<evidence type="ECO:0000256" key="2">
    <source>
        <dbReference type="ARBA" id="ARBA00023157"/>
    </source>
</evidence>
<comment type="similarity">
    <text evidence="3">Belongs to the PMEI family.</text>
</comment>
<proteinExistence type="inferred from homology"/>
<dbReference type="PANTHER" id="PTHR35357">
    <property type="entry name" value="OS02G0537100 PROTEIN"/>
    <property type="match status" value="1"/>
</dbReference>
<dbReference type="GO" id="GO:0004857">
    <property type="term" value="F:enzyme inhibitor activity"/>
    <property type="evidence" value="ECO:0007669"/>
    <property type="project" value="InterPro"/>
</dbReference>
<protein>
    <recommendedName>
        <fullName evidence="5">Pectinesterase inhibitor domain-containing protein</fullName>
    </recommendedName>
</protein>
<evidence type="ECO:0000256" key="3">
    <source>
        <dbReference type="ARBA" id="ARBA00038471"/>
    </source>
</evidence>
<keyword evidence="7" id="KW-1185">Reference proteome</keyword>
<gene>
    <name evidence="6" type="ORF">EJB05_29322</name>
</gene>
<dbReference type="AlphaFoldDB" id="A0A5J9USG7"/>
<evidence type="ECO:0000313" key="7">
    <source>
        <dbReference type="Proteomes" id="UP000324897"/>
    </source>
</evidence>
<evidence type="ECO:0000256" key="4">
    <source>
        <dbReference type="SAM" id="SignalP"/>
    </source>
</evidence>
<organism evidence="6 7">
    <name type="scientific">Eragrostis curvula</name>
    <name type="common">weeping love grass</name>
    <dbReference type="NCBI Taxonomy" id="38414"/>
    <lineage>
        <taxon>Eukaryota</taxon>
        <taxon>Viridiplantae</taxon>
        <taxon>Streptophyta</taxon>
        <taxon>Embryophyta</taxon>
        <taxon>Tracheophyta</taxon>
        <taxon>Spermatophyta</taxon>
        <taxon>Magnoliopsida</taxon>
        <taxon>Liliopsida</taxon>
        <taxon>Poales</taxon>
        <taxon>Poaceae</taxon>
        <taxon>PACMAD clade</taxon>
        <taxon>Chloridoideae</taxon>
        <taxon>Eragrostideae</taxon>
        <taxon>Eragrostidinae</taxon>
        <taxon>Eragrostis</taxon>
    </lineage>
</organism>
<accession>A0A5J9USG7</accession>
<evidence type="ECO:0000313" key="6">
    <source>
        <dbReference type="EMBL" id="TVU26762.1"/>
    </source>
</evidence>
<keyword evidence="1 4" id="KW-0732">Signal</keyword>
<evidence type="ECO:0000259" key="5">
    <source>
        <dbReference type="Pfam" id="PF04043"/>
    </source>
</evidence>
<feature type="chain" id="PRO_5023818072" description="Pectinesterase inhibitor domain-containing protein" evidence="4">
    <location>
        <begin position="23"/>
        <end position="223"/>
    </location>
</feature>
<dbReference type="SUPFAM" id="SSF101148">
    <property type="entry name" value="Plant invertase/pectin methylesterase inhibitor"/>
    <property type="match status" value="1"/>
</dbReference>
<evidence type="ECO:0000256" key="1">
    <source>
        <dbReference type="ARBA" id="ARBA00022729"/>
    </source>
</evidence>
<sequence length="223" mass="23932">MAPSASMFLAILFLLFVAITHGSYGAIHKKTALDGLCETLGSYYVTPERCVSALCYNQLMPCNTAHNVPALAALATNLTVFNATITRDRIKAAISSFVAMYNSTAADEEAEEAMLSCLDLYTGIIPCLKWAAHSVAAGHYHGAREVINATFFVTIGCEDMVEPVGILHGQVLPKENDGFGNMARVTCAIIASIHLFSFALLVSKSKPSPGEEYNYDPTKANDA</sequence>
<dbReference type="Gene3D" id="1.20.140.40">
    <property type="entry name" value="Invertase/pectin methylesterase inhibitor family protein"/>
    <property type="match status" value="1"/>
</dbReference>
<keyword evidence="2" id="KW-1015">Disulfide bond</keyword>